<protein>
    <recommendedName>
        <fullName evidence="3">HTH cro/C1-type domain-containing protein</fullName>
    </recommendedName>
</protein>
<dbReference type="HOGENOM" id="CLU_1934479_0_0_11"/>
<accession>U3GYK2</accession>
<dbReference type="AlphaFoldDB" id="U3GYK2"/>
<evidence type="ECO:0008006" key="3">
    <source>
        <dbReference type="Google" id="ProtNLM"/>
    </source>
</evidence>
<organism evidence="1 2">
    <name type="scientific">Corynebacterium argentoratense DSM 44202</name>
    <dbReference type="NCBI Taxonomy" id="1348662"/>
    <lineage>
        <taxon>Bacteria</taxon>
        <taxon>Bacillati</taxon>
        <taxon>Actinomycetota</taxon>
        <taxon>Actinomycetes</taxon>
        <taxon>Mycobacteriales</taxon>
        <taxon>Corynebacteriaceae</taxon>
        <taxon>Corynebacterium</taxon>
    </lineage>
</organism>
<keyword evidence="2" id="KW-1185">Reference proteome</keyword>
<proteinExistence type="predicted"/>
<evidence type="ECO:0000313" key="2">
    <source>
        <dbReference type="Proteomes" id="UP000016943"/>
    </source>
</evidence>
<dbReference type="Proteomes" id="UP000016943">
    <property type="component" value="Chromosome"/>
</dbReference>
<dbReference type="EMBL" id="CP006365">
    <property type="protein sequence ID" value="AGU14652.1"/>
    <property type="molecule type" value="Genomic_DNA"/>
</dbReference>
<dbReference type="STRING" id="1348662.CARG_02450"/>
<sequence length="130" mass="14582">MVSCQGRQVFKKQTRRYAFDMSKRHPNSATVAAWVDGLIYPDSRRQACFRAGIQQPTLTRQINEIGKLAPEVVIQLCRSYGRSPAQGLCETGYLERSEAKQPDLDSILAGIPFSRLLEELQARGERAGLI</sequence>
<dbReference type="KEGG" id="caz:CARG_02450"/>
<name>U3GYK2_9CORY</name>
<gene>
    <name evidence="1" type="ORF">CARG_02450</name>
</gene>
<evidence type="ECO:0000313" key="1">
    <source>
        <dbReference type="EMBL" id="AGU14652.1"/>
    </source>
</evidence>
<reference evidence="1 2" key="1">
    <citation type="journal article" date="2013" name="Genome Announc.">
        <title>Whole-Genome Sequence of the Clinical Strain Corynebacterium argentoratense DSM 44202, Isolated from a Human Throat Specimen.</title>
        <authorList>
            <person name="Bomholt C."/>
            <person name="Glaub A."/>
            <person name="Gravermann K."/>
            <person name="Albersmeier A."/>
            <person name="Brinkrolf K."/>
            <person name="Ruckert C."/>
            <person name="Tauch A."/>
        </authorList>
    </citation>
    <scope>NUCLEOTIDE SEQUENCE [LARGE SCALE GENOMIC DNA]</scope>
    <source>
        <strain evidence="1">DSM 44202</strain>
    </source>
</reference>